<dbReference type="Proteomes" id="UP000245938">
    <property type="component" value="Unassembled WGS sequence"/>
</dbReference>
<gene>
    <name evidence="1" type="ORF">DEX24_10825</name>
</gene>
<comment type="caution">
    <text evidence="1">The sequence shown here is derived from an EMBL/GenBank/DDBJ whole genome shotgun (WGS) entry which is preliminary data.</text>
</comment>
<dbReference type="AlphaFoldDB" id="A0A2U3AKC9"/>
<evidence type="ECO:0000313" key="2">
    <source>
        <dbReference type="Proteomes" id="UP000245938"/>
    </source>
</evidence>
<evidence type="ECO:0000313" key="1">
    <source>
        <dbReference type="EMBL" id="PWI24961.1"/>
    </source>
</evidence>
<accession>A0A2U3AKC9</accession>
<reference evidence="1 2" key="1">
    <citation type="submission" date="2018-05" db="EMBL/GenBank/DDBJ databases">
        <title>Kurthia sibirica genome sequence.</title>
        <authorList>
            <person name="Maclea K.S."/>
            <person name="Goen A.E."/>
        </authorList>
    </citation>
    <scope>NUCLEOTIDE SEQUENCE [LARGE SCALE GENOMIC DNA]</scope>
    <source>
        <strain evidence="1 2">ATCC 49154</strain>
    </source>
</reference>
<protein>
    <submittedName>
        <fullName evidence="1">Uncharacterized protein</fullName>
    </submittedName>
</protein>
<sequence>MDLSKKMRNADDFIKHLYVHMNELNQFVIFSGLTFQEFVSSVDQLENLLLLKNDNENEDGSFNMHTRLAFVEESDLTKFSKVMSDKKGDLCWIDFSEEKKLNLLTPQEQAELLYIGHKNEPIRTPFYHQLQNRFVYLEKKDDRVTKVYFRELNDVNELVMTYFNNIVQAKERAASFWRRKPTSSTLAFNFKNYDEVREIFNDGVLLSVYRVEKPKVSYMLELRDVPEINFPEEIWDDLNTILKRQPNVLVEATVKK</sequence>
<name>A0A2U3AKC9_9BACL</name>
<dbReference type="EMBL" id="QFVR01000014">
    <property type="protein sequence ID" value="PWI24961.1"/>
    <property type="molecule type" value="Genomic_DNA"/>
</dbReference>
<keyword evidence="2" id="KW-1185">Reference proteome</keyword>
<dbReference type="OrthoDB" id="8704087at2"/>
<organism evidence="1 2">
    <name type="scientific">Kurthia sibirica</name>
    <dbReference type="NCBI Taxonomy" id="202750"/>
    <lineage>
        <taxon>Bacteria</taxon>
        <taxon>Bacillati</taxon>
        <taxon>Bacillota</taxon>
        <taxon>Bacilli</taxon>
        <taxon>Bacillales</taxon>
        <taxon>Caryophanaceae</taxon>
        <taxon>Kurthia</taxon>
    </lineage>
</organism>
<proteinExistence type="predicted"/>